<evidence type="ECO:0000313" key="3">
    <source>
        <dbReference type="Proteomes" id="UP000868636"/>
    </source>
</evidence>
<evidence type="ECO:0000313" key="1">
    <source>
        <dbReference type="EMBL" id="HAZ7491345.1"/>
    </source>
</evidence>
<dbReference type="AlphaFoldDB" id="A0AAN5UB99"/>
<dbReference type="Pfam" id="PF06069">
    <property type="entry name" value="PerC"/>
    <property type="match status" value="1"/>
</dbReference>
<dbReference type="Proteomes" id="UP000868636">
    <property type="component" value="Unassembled WGS sequence"/>
</dbReference>
<feature type="non-terminal residue" evidence="1">
    <location>
        <position position="55"/>
    </location>
</feature>
<sequence length="55" mass="6204">MIHDSKAEALEARGLYRRAAARWAEVIMLANDDKAREQAAKRRAECIRKAARPPA</sequence>
<accession>A0AAN5UB99</accession>
<dbReference type="InterPro" id="IPR024684">
    <property type="entry name" value="Tscrpt_act_PerC/SfV_Orf40"/>
</dbReference>
<proteinExistence type="predicted"/>
<evidence type="ECO:0000313" key="2">
    <source>
        <dbReference type="EMBL" id="HAZ7493277.1"/>
    </source>
</evidence>
<organism evidence="1 3">
    <name type="scientific">Escherichia coli</name>
    <dbReference type="NCBI Taxonomy" id="562"/>
    <lineage>
        <taxon>Bacteria</taxon>
        <taxon>Pseudomonadati</taxon>
        <taxon>Pseudomonadota</taxon>
        <taxon>Gammaproteobacteria</taxon>
        <taxon>Enterobacterales</taxon>
        <taxon>Enterobacteriaceae</taxon>
        <taxon>Escherichia</taxon>
    </lineage>
</organism>
<dbReference type="EMBL" id="DADPIR010000026">
    <property type="protein sequence ID" value="HAZ7493277.1"/>
    <property type="molecule type" value="Genomic_DNA"/>
</dbReference>
<protein>
    <submittedName>
        <fullName evidence="1">PerC family transcriptional regulator</fullName>
    </submittedName>
</protein>
<gene>
    <name evidence="1" type="ORF">J8F57_001531</name>
    <name evidence="2" type="ORF">J8F57_003539</name>
</gene>
<comment type="caution">
    <text evidence="1">The sequence shown here is derived from an EMBL/GenBank/DDBJ whole genome shotgun (WGS) entry which is preliminary data.</text>
</comment>
<reference evidence="1" key="2">
    <citation type="submission" date="2021-03" db="EMBL/GenBank/DDBJ databases">
        <authorList>
            <consortium name="NCBI Pathogen Detection Project"/>
        </authorList>
    </citation>
    <scope>NUCLEOTIDE SEQUENCE</scope>
    <source>
        <strain evidence="1">SJP41</strain>
    </source>
</reference>
<dbReference type="EMBL" id="DADPIR010000008">
    <property type="protein sequence ID" value="HAZ7491345.1"/>
    <property type="molecule type" value="Genomic_DNA"/>
</dbReference>
<reference evidence="1" key="1">
    <citation type="journal article" date="2018" name="Genome Biol.">
        <title>SKESA: strategic k-mer extension for scrupulous assemblies.</title>
        <authorList>
            <person name="Souvorov A."/>
            <person name="Agarwala R."/>
            <person name="Lipman D.J."/>
        </authorList>
    </citation>
    <scope>NUCLEOTIDE SEQUENCE</scope>
    <source>
        <strain evidence="1">SJP41</strain>
    </source>
</reference>
<name>A0AAN5UB99_ECOLX</name>